<dbReference type="SUPFAM" id="SSF51735">
    <property type="entry name" value="NAD(P)-binding Rossmann-fold domains"/>
    <property type="match status" value="1"/>
</dbReference>
<proteinExistence type="inferred from homology"/>
<comment type="similarity">
    <text evidence="1">Belongs to the NAD(P)-dependent epimerase/dehydratase family.</text>
</comment>
<dbReference type="Proteomes" id="UP001501822">
    <property type="component" value="Unassembled WGS sequence"/>
</dbReference>
<feature type="region of interest" description="Disordered" evidence="2">
    <location>
        <begin position="128"/>
        <end position="154"/>
    </location>
</feature>
<dbReference type="Pfam" id="PF01370">
    <property type="entry name" value="Epimerase"/>
    <property type="match status" value="1"/>
</dbReference>
<dbReference type="RefSeq" id="WP_252806021.1">
    <property type="nucleotide sequence ID" value="NZ_BAAABM010000054.1"/>
</dbReference>
<dbReference type="Gene3D" id="3.40.50.720">
    <property type="entry name" value="NAD(P)-binding Rossmann-like Domain"/>
    <property type="match status" value="1"/>
</dbReference>
<name>A0ABP3H3U4_9ACTN</name>
<dbReference type="InterPro" id="IPR036291">
    <property type="entry name" value="NAD(P)-bd_dom_sf"/>
</dbReference>
<evidence type="ECO:0000313" key="5">
    <source>
        <dbReference type="Proteomes" id="UP001501822"/>
    </source>
</evidence>
<gene>
    <name evidence="4" type="ORF">GCM10010151_59410</name>
</gene>
<comment type="caution">
    <text evidence="4">The sequence shown here is derived from an EMBL/GenBank/DDBJ whole genome shotgun (WGS) entry which is preliminary data.</text>
</comment>
<evidence type="ECO:0000256" key="1">
    <source>
        <dbReference type="ARBA" id="ARBA00007637"/>
    </source>
</evidence>
<dbReference type="EMBL" id="BAAABM010000054">
    <property type="protein sequence ID" value="GAA0361538.1"/>
    <property type="molecule type" value="Genomic_DNA"/>
</dbReference>
<dbReference type="PANTHER" id="PTHR43000">
    <property type="entry name" value="DTDP-D-GLUCOSE 4,6-DEHYDRATASE-RELATED"/>
    <property type="match status" value="1"/>
</dbReference>
<sequence>MRVVVTGAAGFIGGHVAEAFAAAGHEVLAVDALHRSAAPEAARVTWAALADRPGITLVETDLAADDLTKLADADVVVHLAGRPGVRSSFGAGEAATERDNVTATRRLLAACLGPAPARRPRVVVASSSSVYGSAGDRPHHEDDPPRPASPYARSKVAAERLAARAVEEGLTAVTLRYFSVYGPRQRPDMAFHRFVEAARHDRPLPVFGDGRQSRAFTHVADVTAATLAAAGAGLPPGTVLNVGHPEPVTVRDAIDLLAGLLGVRPRVREYAPAAGDAARTWADTARAERLLGWSARIGPAEGLADQVRWHRERMERAG</sequence>
<reference evidence="5" key="1">
    <citation type="journal article" date="2019" name="Int. J. Syst. Evol. Microbiol.">
        <title>The Global Catalogue of Microorganisms (GCM) 10K type strain sequencing project: providing services to taxonomists for standard genome sequencing and annotation.</title>
        <authorList>
            <consortium name="The Broad Institute Genomics Platform"/>
            <consortium name="The Broad Institute Genome Sequencing Center for Infectious Disease"/>
            <person name="Wu L."/>
            <person name="Ma J."/>
        </authorList>
    </citation>
    <scope>NUCLEOTIDE SEQUENCE [LARGE SCALE GENOMIC DNA]</scope>
    <source>
        <strain evidence="5">JCM 3146</strain>
    </source>
</reference>
<feature type="compositionally biased region" description="Basic and acidic residues" evidence="2">
    <location>
        <begin position="136"/>
        <end position="145"/>
    </location>
</feature>
<dbReference type="PRINTS" id="PR01713">
    <property type="entry name" value="NUCEPIMERASE"/>
</dbReference>
<accession>A0ABP3H3U4</accession>
<dbReference type="InterPro" id="IPR001509">
    <property type="entry name" value="Epimerase_deHydtase"/>
</dbReference>
<keyword evidence="5" id="KW-1185">Reference proteome</keyword>
<organism evidence="4 5">
    <name type="scientific">Actinoallomurus spadix</name>
    <dbReference type="NCBI Taxonomy" id="79912"/>
    <lineage>
        <taxon>Bacteria</taxon>
        <taxon>Bacillati</taxon>
        <taxon>Actinomycetota</taxon>
        <taxon>Actinomycetes</taxon>
        <taxon>Streptosporangiales</taxon>
        <taxon>Thermomonosporaceae</taxon>
        <taxon>Actinoallomurus</taxon>
    </lineage>
</organism>
<evidence type="ECO:0000256" key="2">
    <source>
        <dbReference type="SAM" id="MobiDB-lite"/>
    </source>
</evidence>
<evidence type="ECO:0000313" key="4">
    <source>
        <dbReference type="EMBL" id="GAA0361538.1"/>
    </source>
</evidence>
<feature type="domain" description="NAD-dependent epimerase/dehydratase" evidence="3">
    <location>
        <begin position="3"/>
        <end position="243"/>
    </location>
</feature>
<evidence type="ECO:0000259" key="3">
    <source>
        <dbReference type="Pfam" id="PF01370"/>
    </source>
</evidence>
<protein>
    <submittedName>
        <fullName evidence="4">GDP-mannose 4,6-dehydratase</fullName>
    </submittedName>
</protein>